<sequence>MRTRHTLSLLAALAAFTSHAALATDSHAGHHAPAANSAPASSALAEGTVKKVDKGAGKITISHGPIAALDMPPMTMVFRAADPAMLDTLKSGDKIRFAADRIGGVYTVTVLELAP</sequence>
<organism evidence="2 3">
    <name type="scientific">Parazoarcus communis SWub3 = DSM 12120</name>
    <dbReference type="NCBI Taxonomy" id="1121029"/>
    <lineage>
        <taxon>Bacteria</taxon>
        <taxon>Pseudomonadati</taxon>
        <taxon>Pseudomonadota</taxon>
        <taxon>Betaproteobacteria</taxon>
        <taxon>Rhodocyclales</taxon>
        <taxon>Zoogloeaceae</taxon>
        <taxon>Parazoarcus</taxon>
    </lineage>
</organism>
<dbReference type="InterPro" id="IPR021647">
    <property type="entry name" value="CusF_Ec"/>
</dbReference>
<proteinExistence type="predicted"/>
<evidence type="ECO:0000256" key="1">
    <source>
        <dbReference type="SAM" id="SignalP"/>
    </source>
</evidence>
<comment type="caution">
    <text evidence="2">The sequence shown here is derived from an EMBL/GenBank/DDBJ whole genome shotgun (WGS) entry which is preliminary data.</text>
</comment>
<name>A0A323UX86_9RHOO</name>
<dbReference type="AlphaFoldDB" id="A0A323UX86"/>
<dbReference type="Gene3D" id="2.40.50.320">
    <property type="entry name" value="Copper binding periplasmic protein CusF"/>
    <property type="match status" value="1"/>
</dbReference>
<evidence type="ECO:0000313" key="2">
    <source>
        <dbReference type="EMBL" id="PZA17075.1"/>
    </source>
</evidence>
<dbReference type="RefSeq" id="WP_110523720.1">
    <property type="nucleotide sequence ID" value="NZ_QKOE01000004.1"/>
</dbReference>
<keyword evidence="3" id="KW-1185">Reference proteome</keyword>
<accession>A0A323UX86</accession>
<gene>
    <name evidence="2" type="ORF">DNK49_07485</name>
</gene>
<keyword evidence="1" id="KW-0732">Signal</keyword>
<dbReference type="EMBL" id="QKOE01000004">
    <property type="protein sequence ID" value="PZA17075.1"/>
    <property type="molecule type" value="Genomic_DNA"/>
</dbReference>
<feature type="signal peptide" evidence="1">
    <location>
        <begin position="1"/>
        <end position="20"/>
    </location>
</feature>
<protein>
    <submittedName>
        <fullName evidence="2">RND transporter</fullName>
    </submittedName>
</protein>
<feature type="chain" id="PRO_5016375628" evidence="1">
    <location>
        <begin position="21"/>
        <end position="115"/>
    </location>
</feature>
<reference evidence="2 3" key="1">
    <citation type="submission" date="2018-06" db="EMBL/GenBank/DDBJ databases">
        <title>Azoarcus communis strain SWub3 genome.</title>
        <authorList>
            <person name="Zorraquino Salvo V."/>
            <person name="Toubiana D."/>
            <person name="Blumwald E."/>
        </authorList>
    </citation>
    <scope>NUCLEOTIDE SEQUENCE [LARGE SCALE GENOMIC DNA]</scope>
    <source>
        <strain evidence="2 3">SWub3</strain>
    </source>
</reference>
<dbReference type="Pfam" id="PF11604">
    <property type="entry name" value="CusF_Ec"/>
    <property type="match status" value="1"/>
</dbReference>
<dbReference type="OrthoDB" id="9180744at2"/>
<evidence type="ECO:0000313" key="3">
    <source>
        <dbReference type="Proteomes" id="UP000248259"/>
    </source>
</evidence>
<dbReference type="InterPro" id="IPR042230">
    <property type="entry name" value="CusF_sf"/>
</dbReference>
<dbReference type="Proteomes" id="UP000248259">
    <property type="component" value="Unassembled WGS sequence"/>
</dbReference>